<feature type="domain" description="Acyl-CoA oxidase/dehydrogenase middle" evidence="7">
    <location>
        <begin position="153"/>
        <end position="246"/>
    </location>
</feature>
<dbReference type="Pfam" id="PF00441">
    <property type="entry name" value="Acyl-CoA_dh_1"/>
    <property type="match status" value="1"/>
</dbReference>
<dbReference type="PANTHER" id="PTHR43884:SF12">
    <property type="entry name" value="ISOVALERYL-COA DEHYDROGENASE, MITOCHONDRIAL-RELATED"/>
    <property type="match status" value="1"/>
</dbReference>
<dbReference type="RefSeq" id="WP_350240385.1">
    <property type="nucleotide sequence ID" value="NZ_JBEJUE010000026.1"/>
</dbReference>
<evidence type="ECO:0000256" key="5">
    <source>
        <dbReference type="RuleBase" id="RU362125"/>
    </source>
</evidence>
<evidence type="ECO:0000256" key="3">
    <source>
        <dbReference type="ARBA" id="ARBA00022630"/>
    </source>
</evidence>
<keyword evidence="10" id="KW-1185">Reference proteome</keyword>
<comment type="similarity">
    <text evidence="2 5">Belongs to the acyl-CoA dehydrogenase family.</text>
</comment>
<accession>A0ABV1Q957</accession>
<organism evidence="9 10">
    <name type="scientific">Streptomyces microflavus</name>
    <name type="common">Streptomyces lipmanii</name>
    <dbReference type="NCBI Taxonomy" id="1919"/>
    <lineage>
        <taxon>Bacteria</taxon>
        <taxon>Bacillati</taxon>
        <taxon>Actinomycetota</taxon>
        <taxon>Actinomycetes</taxon>
        <taxon>Kitasatosporales</taxon>
        <taxon>Streptomycetaceae</taxon>
        <taxon>Streptomyces</taxon>
    </lineage>
</organism>
<dbReference type="Proteomes" id="UP001456562">
    <property type="component" value="Unassembled WGS sequence"/>
</dbReference>
<dbReference type="EMBL" id="JBEJUE010000026">
    <property type="protein sequence ID" value="MER0427680.1"/>
    <property type="molecule type" value="Genomic_DNA"/>
</dbReference>
<evidence type="ECO:0000256" key="2">
    <source>
        <dbReference type="ARBA" id="ARBA00009347"/>
    </source>
</evidence>
<dbReference type="InterPro" id="IPR009100">
    <property type="entry name" value="AcylCoA_DH/oxidase_NM_dom_sf"/>
</dbReference>
<protein>
    <submittedName>
        <fullName evidence="9">Acyl-CoA dehydrogenase family protein</fullName>
    </submittedName>
</protein>
<dbReference type="Gene3D" id="1.20.140.10">
    <property type="entry name" value="Butyryl-CoA Dehydrogenase, subunit A, domain 3"/>
    <property type="match status" value="1"/>
</dbReference>
<feature type="domain" description="Acyl-CoA dehydrogenase/oxidase N-terminal" evidence="8">
    <location>
        <begin position="35"/>
        <end position="146"/>
    </location>
</feature>
<dbReference type="SUPFAM" id="SSF56645">
    <property type="entry name" value="Acyl-CoA dehydrogenase NM domain-like"/>
    <property type="match status" value="1"/>
</dbReference>
<proteinExistence type="inferred from homology"/>
<evidence type="ECO:0000256" key="1">
    <source>
        <dbReference type="ARBA" id="ARBA00001974"/>
    </source>
</evidence>
<evidence type="ECO:0000313" key="9">
    <source>
        <dbReference type="EMBL" id="MER0427680.1"/>
    </source>
</evidence>
<evidence type="ECO:0000259" key="7">
    <source>
        <dbReference type="Pfam" id="PF02770"/>
    </source>
</evidence>
<dbReference type="InterPro" id="IPR013786">
    <property type="entry name" value="AcylCoA_DH/ox_N"/>
</dbReference>
<dbReference type="InterPro" id="IPR036250">
    <property type="entry name" value="AcylCo_DH-like_C"/>
</dbReference>
<evidence type="ECO:0000313" key="10">
    <source>
        <dbReference type="Proteomes" id="UP001456562"/>
    </source>
</evidence>
<keyword evidence="5" id="KW-0560">Oxidoreductase</keyword>
<keyword evidence="3 5" id="KW-0285">Flavoprotein</keyword>
<feature type="domain" description="Acyl-CoA dehydrogenase/oxidase C-terminal" evidence="6">
    <location>
        <begin position="258"/>
        <end position="406"/>
    </location>
</feature>
<reference evidence="9 10" key="1">
    <citation type="submission" date="2024-01" db="EMBL/GenBank/DDBJ databases">
        <title>Metagenomic exploration of the rhizosphere soil microbial community and their significance in facilitating the development of wild simulated ginseng.</title>
        <authorList>
            <person name="Huang J."/>
        </authorList>
    </citation>
    <scope>NUCLEOTIDE SEQUENCE [LARGE SCALE GENOMIC DNA]</scope>
    <source>
        <strain evidence="9 10">WY141</strain>
    </source>
</reference>
<dbReference type="Gene3D" id="1.10.540.10">
    <property type="entry name" value="Acyl-CoA dehydrogenase/oxidase, N-terminal domain"/>
    <property type="match status" value="1"/>
</dbReference>
<gene>
    <name evidence="9" type="ORF">ABR748_26190</name>
</gene>
<dbReference type="SUPFAM" id="SSF47203">
    <property type="entry name" value="Acyl-CoA dehydrogenase C-terminal domain-like"/>
    <property type="match status" value="1"/>
</dbReference>
<name>A0ABV1Q957_STRMI</name>
<dbReference type="PANTHER" id="PTHR43884">
    <property type="entry name" value="ACYL-COA DEHYDROGENASE"/>
    <property type="match status" value="1"/>
</dbReference>
<dbReference type="Gene3D" id="2.40.110.10">
    <property type="entry name" value="Butyryl-CoA Dehydrogenase, subunit A, domain 2"/>
    <property type="match status" value="1"/>
</dbReference>
<dbReference type="Pfam" id="PF02770">
    <property type="entry name" value="Acyl-CoA_dh_M"/>
    <property type="match status" value="1"/>
</dbReference>
<comment type="caution">
    <text evidence="9">The sequence shown here is derived from an EMBL/GenBank/DDBJ whole genome shotgun (WGS) entry which is preliminary data.</text>
</comment>
<evidence type="ECO:0000259" key="6">
    <source>
        <dbReference type="Pfam" id="PF00441"/>
    </source>
</evidence>
<dbReference type="InterPro" id="IPR006091">
    <property type="entry name" value="Acyl-CoA_Oxase/DH_mid-dom"/>
</dbReference>
<dbReference type="InterPro" id="IPR009075">
    <property type="entry name" value="AcylCo_DH/oxidase_C"/>
</dbReference>
<dbReference type="InterPro" id="IPR037069">
    <property type="entry name" value="AcylCoA_DH/ox_N_sf"/>
</dbReference>
<keyword evidence="4 5" id="KW-0274">FAD</keyword>
<dbReference type="Pfam" id="PF02771">
    <property type="entry name" value="Acyl-CoA_dh_N"/>
    <property type="match status" value="1"/>
</dbReference>
<evidence type="ECO:0000259" key="8">
    <source>
        <dbReference type="Pfam" id="PF02771"/>
    </source>
</evidence>
<dbReference type="InterPro" id="IPR046373">
    <property type="entry name" value="Acyl-CoA_Oxase/DH_mid-dom_sf"/>
</dbReference>
<sequence length="408" mass="44046">MDDRERISETRPCLQAKGNDSVNAGHNTWNGWDDHRSALYQNADRFARDALRADTAERDVSGEFDRAGWKQCAEFGLLKMPVPQEHGGEGKPLSDLLTVMEGLGHGTDDQGLLFALNAHLWTVVLPLSIHGTSAQRARYLPALMQGSSVGANASTEDEAGSDVYAMRARAERDGDSYVLNGTKSYITNAPIADLFVVYATVDPALGALGVTAFLVDARTPGLHKSVPVEKMGMRTALMGRITLTDCRVPAEAVLGKPGRGVSVFDGAMEYERGCILATTLGAMQRQLEQSINHARTRKQFGRAIGKNQAVSHRIADMKVTLDAARELIHRVGKLKDDGKSIALASASAKLFVSEAYVKFSLDALRIQGGRGYLTGAESERQLRNSAASVLYSGTSDIQRTLIASQLGL</sequence>
<evidence type="ECO:0000256" key="4">
    <source>
        <dbReference type="ARBA" id="ARBA00022827"/>
    </source>
</evidence>
<comment type="cofactor">
    <cofactor evidence="1 5">
        <name>FAD</name>
        <dbReference type="ChEBI" id="CHEBI:57692"/>
    </cofactor>
</comment>